<evidence type="ECO:0000313" key="7">
    <source>
        <dbReference type="EMBL" id="ABQ21801.1"/>
    </source>
</evidence>
<dbReference type="InterPro" id="IPR011049">
    <property type="entry name" value="Serralysin-like_metalloprot_C"/>
</dbReference>
<gene>
    <name evidence="7" type="ordered locus">VC0395_A1227</name>
</gene>
<dbReference type="PRINTS" id="PR00205">
    <property type="entry name" value="CADHERIN"/>
</dbReference>
<dbReference type="Gene3D" id="2.60.40.2030">
    <property type="match status" value="3"/>
</dbReference>
<keyword evidence="5" id="KW-1133">Transmembrane helix</keyword>
<keyword evidence="5" id="KW-0472">Membrane</keyword>
<dbReference type="eggNOG" id="COG2931">
    <property type="taxonomic scope" value="Bacteria"/>
</dbReference>
<keyword evidence="1" id="KW-0812">Transmembrane</keyword>
<dbReference type="Gene3D" id="2.60.40.60">
    <property type="entry name" value="Cadherins"/>
    <property type="match status" value="4"/>
</dbReference>
<dbReference type="Pfam" id="PF03160">
    <property type="entry name" value="Calx-beta"/>
    <property type="match status" value="4"/>
</dbReference>
<dbReference type="Proteomes" id="UP000000249">
    <property type="component" value="Chromosome 1"/>
</dbReference>
<dbReference type="InterPro" id="IPR047995">
    <property type="entry name" value="Choice_anch_K"/>
</dbReference>
<proteinExistence type="predicted"/>
<dbReference type="InterPro" id="IPR019960">
    <property type="entry name" value="T1SS_VCA0849"/>
</dbReference>
<dbReference type="GO" id="GO:0007156">
    <property type="term" value="P:homophilic cell adhesion via plasma membrane adhesion molecules"/>
    <property type="evidence" value="ECO:0007669"/>
    <property type="project" value="InterPro"/>
</dbReference>
<protein>
    <submittedName>
        <fullName evidence="7">Cadherin domain protein</fullName>
    </submittedName>
</protein>
<dbReference type="EMBL" id="CP000627">
    <property type="protein sequence ID" value="ABQ21801.1"/>
    <property type="molecule type" value="Genomic_DNA"/>
</dbReference>
<dbReference type="InterPro" id="IPR038081">
    <property type="entry name" value="CalX-like_sf"/>
</dbReference>
<dbReference type="InterPro" id="IPR015919">
    <property type="entry name" value="Cadherin-like_sf"/>
</dbReference>
<dbReference type="GO" id="GO:0005886">
    <property type="term" value="C:plasma membrane"/>
    <property type="evidence" value="ECO:0007669"/>
    <property type="project" value="UniProtKB-SubCell"/>
</dbReference>
<evidence type="ECO:0000256" key="1">
    <source>
        <dbReference type="ARBA" id="ARBA00022692"/>
    </source>
</evidence>
<dbReference type="SMART" id="SM00112">
    <property type="entry name" value="CA"/>
    <property type="match status" value="4"/>
</dbReference>
<dbReference type="InterPro" id="IPR018511">
    <property type="entry name" value="Hemolysin-typ_Ca-bd_CS"/>
</dbReference>
<evidence type="ECO:0000256" key="2">
    <source>
        <dbReference type="ARBA" id="ARBA00022729"/>
    </source>
</evidence>
<dbReference type="PROSITE" id="PS00330">
    <property type="entry name" value="HEMOLYSIN_CALCIUM"/>
    <property type="match status" value="2"/>
</dbReference>
<dbReference type="eggNOG" id="COG4932">
    <property type="taxonomic scope" value="Bacteria"/>
</dbReference>
<dbReference type="SMR" id="A0A0H3AMP4"/>
<feature type="domain" description="Cadherin" evidence="6">
    <location>
        <begin position="892"/>
        <end position="1000"/>
    </location>
</feature>
<name>A0A0H3AMP4_VIBC3</name>
<dbReference type="Pfam" id="PF00028">
    <property type="entry name" value="Cadherin"/>
    <property type="match status" value="2"/>
</dbReference>
<dbReference type="Pfam" id="PF00353">
    <property type="entry name" value="HemolysinCabind"/>
    <property type="match status" value="2"/>
</dbReference>
<evidence type="ECO:0000313" key="8">
    <source>
        <dbReference type="Proteomes" id="UP000000249"/>
    </source>
</evidence>
<evidence type="ECO:0000256" key="5">
    <source>
        <dbReference type="ARBA" id="ARBA00022989"/>
    </source>
</evidence>
<dbReference type="GO" id="GO:0007154">
    <property type="term" value="P:cell communication"/>
    <property type="evidence" value="ECO:0007669"/>
    <property type="project" value="InterPro"/>
</dbReference>
<dbReference type="OrthoDB" id="5918423at2"/>
<dbReference type="InterPro" id="IPR001343">
    <property type="entry name" value="Hemolysn_Ca-bd"/>
</dbReference>
<dbReference type="SUPFAM" id="SSF51120">
    <property type="entry name" value="beta-Roll"/>
    <property type="match status" value="1"/>
</dbReference>
<dbReference type="CDD" id="cd11304">
    <property type="entry name" value="Cadherin_repeat"/>
    <property type="match status" value="4"/>
</dbReference>
<evidence type="ECO:0000256" key="3">
    <source>
        <dbReference type="ARBA" id="ARBA00022737"/>
    </source>
</evidence>
<dbReference type="Pfam" id="PF17963">
    <property type="entry name" value="Big_9"/>
    <property type="match status" value="1"/>
</dbReference>
<dbReference type="SUPFAM" id="SSF49313">
    <property type="entry name" value="Cadherin-like"/>
    <property type="match status" value="4"/>
</dbReference>
<dbReference type="KEGG" id="vco:VC0395_A1227"/>
<organism evidence="7 8">
    <name type="scientific">Vibrio cholerae serotype O1 (strain ATCC 39541 / Classical Ogawa 395 / O395)</name>
    <dbReference type="NCBI Taxonomy" id="345073"/>
    <lineage>
        <taxon>Bacteria</taxon>
        <taxon>Pseudomonadati</taxon>
        <taxon>Pseudomonadota</taxon>
        <taxon>Gammaproteobacteria</taxon>
        <taxon>Vibrionales</taxon>
        <taxon>Vibrionaceae</taxon>
        <taxon>Vibrio</taxon>
    </lineage>
</organism>
<dbReference type="KEGG" id="vcr:VC395_1738"/>
<dbReference type="GO" id="GO:0005509">
    <property type="term" value="F:calcium ion binding"/>
    <property type="evidence" value="ECO:0007669"/>
    <property type="project" value="InterPro"/>
</dbReference>
<evidence type="ECO:0000256" key="4">
    <source>
        <dbReference type="ARBA" id="ARBA00022837"/>
    </source>
</evidence>
<dbReference type="InterPro" id="IPR003644">
    <property type="entry name" value="Calx_beta"/>
</dbReference>
<dbReference type="RefSeq" id="WP_000511161.1">
    <property type="nucleotide sequence ID" value="NC_009457.1"/>
</dbReference>
<dbReference type="PATRIC" id="fig|345073.21.peg.1683"/>
<sequence>MGIHALLSLTNLAANQLLVIDKNGNIAIINAGEAVPEGAIILDPNSNNLMPEQEPLPVAQLVDAEGNVQPITDDIEQILAALEEGADPTALDDLAPAAGGLQGSSITGSASIERDGAETIASTQFDTSGFEAIGLSRTQSLSLLNLLQAPTAPITPIPPVDPEEPASPIVISSITGDNAAEGSNNTFSVSLSGTTAAETTIVLTLAGDTATKGVDFNGTSVIVVINGVSQTVPVNEDGTFQVTVPTNTNSFSVQVSTIDDNIYEGNETFTLSGAGTNSIVTGTATITDDGSNGGTDDSPVVNGISSPTVSEGESATFDVSLSNASTTATTVTLTLAGGSATAGTDFTSSEVTITYQDGTTQTVAVNGDGSFEVAIPAGDTTFSISVQTTDDNVYEGSESFTLSGKTATQGTAITTTGTIVDNDEVPTIKSIGTGDVTATEGDALIFTVKLSNVSSTSTSFDFLLQDGTATSDDYGAASFSNGVTYDASTGKITVPTGVTSFTVNVPTTNDSIEEADETVKLTIGGKEAIGTIVDNDNAPVIDDATVNNLSESIANGTEVYDVHEARTGNDTDLDGEALQYTFVHSNNTRSTTSEDGAFSIDPGTGKITVLDTTKLDYESATSIVLKVETTDGVNKDTADITLNLTNVNDSDTVFTKESETFNYAEGTAAGVTLGKVTATDADGDSISYSIAQEHNVYAADDVNKERPFYQVDANGNVSLTEAGEKAFTNDYESGRNTHTITVTATGTDGSGADTTDTIEVTLNETNIDDNAPKFEGTTDGEYSFSYDENSAADTVLGTVKATDADKETVTYSIKSGNDNGWFAIDATTGVITLTAKGAEAAANDFEALANVHSLVVTATEDAGLGGVKTTDITVKLNEQNLDDNAPKFEGTTDGEYSFSYDENSAADTVLGTVKATDADKETVTYSIKSGNDNGWFAIDATTGVITLTAKGAEAAANDFEALANVHSLVVTATEDAGLGGVKTTDITVKLNEQNIDEELSISGLNGANAELTIHESNLSGGSSPDHSALSKVGSFSFTSIDGLASLVIAGHSFNVAELLALNSSEATISTPYGELTLTGFSGDLTGGTVQYEYTLNENVDNDSATNANDTDYTDHISVTVIDVDGSQITDSLDVKIVDDASTALDDRGEVDIVVDSFTVSGVVANWTSWSNGTNVTTFDGTNAPNGGGLDNDSGKDQIRWGQPASSYSSGYGFIDNDSALNGEFALNQDIILGTFTHYNYPVYSGGAITSASMDVAFSVTDAHGVLTPVTLKLNFDHNETPNTNNPEASKDIIKVGNTNVTFENAGALYTLQVIGFRIPGTNQIVTEIRTGENATNSYELVVRVGPGEGYELPSTSGNVLSNDVSGADVDMTVVGAASGNHVSSGVSGSVGSMIAGLYGNLILLADGSYTYQVTANASSIPNDAIEIFTYTMKDGDGDTSTALLSINVNRVTMADFNANQDHKVGLEDTVVAGNVLDNDGSKNTSVDHFTVGNDATSHVVGSPVSLEQGELTLNSDGSYTFKPADNWNGEVPVITYTTHTGKTSTLAITITPVDDATVTQPDHKSIAEDTIATGNVLANDCDIDSALSVTSFHVEGVNGVYTAGNTMYQLAEGTLVLKANGDYTFDPKDNWSGSLPEITYTTNTGATGTLNIHVEAVADVPNLTINGYTSVAAINFEDARLNGSWDGVVANQIKGLNTIGTWHTSNNSGKVEIGYENIYVSGGSSTNKVMEIEFNNGDKTLYTDIHAQAGRFYELDFDIAARAGSVNSSGLTIKLVPLNAYGVPILAEAITLYDFNPTNANWLRDQKVTLPIDQTGEYRLLFESDDANSYGAILDNLAFKVVDNMGYRGDFIKLSEISTSLNDTDTSETLSLKLKGMPEGSILKDDKGHEVTVGSNGEVDITGWDYSSLQIKTPNHGNFNITVEATATESSNQDSATTSATIPVTVLHPNEYLGRGGVDSFLLTKSNGDNANLNIALNAYYEGTTAVAPVTQQVAVTIDTDLVIHSGNSNDYIDLGISRADNTVYTGSSIPNFNNSTPSQSTLADSAFMKNDVITDHDGVLLQSVQSQIQPITDTVNLGSGNDTVYGGGGNLAAYGGAGNDTLIGGDGNDALRGGADNDYLSGGRGNDVLRGDSGNDVLIGGLGHDILTGGSGEDLFKWVDGDLDGSTDRITDFHLSEKDKIDLSDLFDNPSEQEVTALLDSIKSTVQGDDHSSSFKVEKNDGSSVTIQLDGVSSVELINNLASIIQIKED</sequence>
<dbReference type="InterPro" id="IPR040853">
    <property type="entry name" value="RapA2_cadherin-like"/>
</dbReference>
<keyword evidence="3" id="KW-0677">Repeat</keyword>
<feature type="domain" description="Cadherin" evidence="6">
    <location>
        <begin position="655"/>
        <end position="774"/>
    </location>
</feature>
<evidence type="ECO:0000259" key="6">
    <source>
        <dbReference type="PROSITE" id="PS50268"/>
    </source>
</evidence>
<dbReference type="PANTHER" id="PTHR24026:SF126">
    <property type="entry name" value="PROTOCADHERIN FAT 4"/>
    <property type="match status" value="1"/>
</dbReference>
<dbReference type="NCBIfam" id="NF038131">
    <property type="entry name" value="choice_anch_K"/>
    <property type="match status" value="1"/>
</dbReference>
<dbReference type="PANTHER" id="PTHR24026">
    <property type="entry name" value="FAT ATYPICAL CADHERIN-RELATED"/>
    <property type="match status" value="1"/>
</dbReference>
<dbReference type="NCBIfam" id="TIGR03661">
    <property type="entry name" value="T1SS_VCA0849"/>
    <property type="match status" value="1"/>
</dbReference>
<keyword evidence="4" id="KW-0106">Calcium</keyword>
<dbReference type="SUPFAM" id="SSF141072">
    <property type="entry name" value="CalX-like"/>
    <property type="match status" value="3"/>
</dbReference>
<dbReference type="Gene3D" id="2.60.40.1200">
    <property type="match status" value="2"/>
</dbReference>
<dbReference type="Gene3D" id="2.150.10.10">
    <property type="entry name" value="Serralysin-like metalloprotease, C-terminal"/>
    <property type="match status" value="2"/>
</dbReference>
<dbReference type="Pfam" id="PF17803">
    <property type="entry name" value="Cadherin_4"/>
    <property type="match status" value="1"/>
</dbReference>
<accession>A0A0H3AMP4</accession>
<dbReference type="eggNOG" id="COG2304">
    <property type="taxonomic scope" value="Bacteria"/>
</dbReference>
<dbReference type="InterPro" id="IPR002126">
    <property type="entry name" value="Cadherin-like_dom"/>
</dbReference>
<feature type="domain" description="Cadherin" evidence="6">
    <location>
        <begin position="549"/>
        <end position="654"/>
    </location>
</feature>
<keyword evidence="2" id="KW-0732">Signal</keyword>
<dbReference type="PRINTS" id="PR00313">
    <property type="entry name" value="CABNDNGRPT"/>
</dbReference>
<dbReference type="PROSITE" id="PS50268">
    <property type="entry name" value="CADHERIN_2"/>
    <property type="match status" value="4"/>
</dbReference>
<feature type="domain" description="Cadherin" evidence="6">
    <location>
        <begin position="778"/>
        <end position="888"/>
    </location>
</feature>
<reference evidence="7 8" key="1">
    <citation type="submission" date="2007-03" db="EMBL/GenBank/DDBJ databases">
        <authorList>
            <person name="Heidelberg J."/>
        </authorList>
    </citation>
    <scope>NUCLEOTIDE SEQUENCE [LARGE SCALE GENOMIC DNA]</scope>
    <source>
        <strain evidence="8">ATCC 39541 / Classical Ogawa 395 / O395</strain>
    </source>
</reference>